<keyword evidence="2" id="KW-0812">Transmembrane</keyword>
<dbReference type="GO" id="GO:0005576">
    <property type="term" value="C:extracellular region"/>
    <property type="evidence" value="ECO:0007669"/>
    <property type="project" value="TreeGrafter"/>
</dbReference>
<gene>
    <name evidence="5" type="ORF">EDD35_5985</name>
</gene>
<feature type="domain" description="Mammalian cell entry C-terminal" evidence="4">
    <location>
        <begin position="119"/>
        <end position="301"/>
    </location>
</feature>
<feature type="domain" description="Mce/MlaD" evidence="3">
    <location>
        <begin position="38"/>
        <end position="111"/>
    </location>
</feature>
<feature type="region of interest" description="Disordered" evidence="1">
    <location>
        <begin position="109"/>
        <end position="130"/>
    </location>
</feature>
<dbReference type="PANTHER" id="PTHR33371:SF18">
    <property type="entry name" value="MCE-FAMILY PROTEIN MCE3C"/>
    <property type="match status" value="1"/>
</dbReference>
<keyword evidence="2" id="KW-0472">Membrane</keyword>
<dbReference type="AlphaFoldDB" id="A0A3N2H638"/>
<dbReference type="EMBL" id="RKHY01000001">
    <property type="protein sequence ID" value="ROS43565.1"/>
    <property type="molecule type" value="Genomic_DNA"/>
</dbReference>
<evidence type="ECO:0000256" key="1">
    <source>
        <dbReference type="SAM" id="MobiDB-lite"/>
    </source>
</evidence>
<dbReference type="PANTHER" id="PTHR33371">
    <property type="entry name" value="INTERMEMBRANE PHOSPHOLIPID TRANSPORT SYSTEM BINDING PROTEIN MLAD-RELATED"/>
    <property type="match status" value="1"/>
</dbReference>
<keyword evidence="2" id="KW-1133">Transmembrane helix</keyword>
<accession>A0A3N2H638</accession>
<evidence type="ECO:0000313" key="5">
    <source>
        <dbReference type="EMBL" id="ROS43565.1"/>
    </source>
</evidence>
<evidence type="ECO:0000256" key="2">
    <source>
        <dbReference type="SAM" id="Phobius"/>
    </source>
</evidence>
<dbReference type="Proteomes" id="UP000274843">
    <property type="component" value="Unassembled WGS sequence"/>
</dbReference>
<protein>
    <submittedName>
        <fullName evidence="5">Phospholipid/cholesterol/gamma-HCH transport system substrate-binding protein</fullName>
    </submittedName>
</protein>
<feature type="transmembrane region" description="Helical" evidence="2">
    <location>
        <begin position="12"/>
        <end position="30"/>
    </location>
</feature>
<comment type="caution">
    <text evidence="5">The sequence shown here is derived from an EMBL/GenBank/DDBJ whole genome shotgun (WGS) entry which is preliminary data.</text>
</comment>
<dbReference type="Pfam" id="PF11887">
    <property type="entry name" value="Mce4_CUP1"/>
    <property type="match status" value="1"/>
</dbReference>
<dbReference type="InterPro" id="IPR003399">
    <property type="entry name" value="Mce/MlaD"/>
</dbReference>
<name>A0A3N2H638_9PSEU</name>
<dbReference type="InterPro" id="IPR052336">
    <property type="entry name" value="MlaD_Phospholipid_Transporter"/>
</dbReference>
<evidence type="ECO:0000259" key="4">
    <source>
        <dbReference type="Pfam" id="PF11887"/>
    </source>
</evidence>
<sequence length="330" mass="35515">MKSFRSRNSFRLGLAGLALMLVLGGLTLFWDRLPALGGTTYTAEFTEAAGLKSGDEVRVAGAKVGEVTGVSLDGDHVKVTFRVTDTWVGDESTVSVRIKTLLGAKNLALDPRGEREQDPDQPIPRDRTVTPYDVNDAFADLARTTGELDTDQLAASFRTLAQTFDAATPQDVRSALDGLAALSQTISSRDTELKQLLSGTAQLSGTVAERTDQLARLITDGNVLLTEFDQRRSALDQLLRGTRDLSQQVRGLIDENNAQLQPALEQLDRVTDVLQRNQNTLDRSLSLSGPFYRLLGDAIGNGNWIDTYLCGLIVPADGGPCMPPKPGGGG</sequence>
<organism evidence="5 6">
    <name type="scientific">Amycolatopsis thermoflava</name>
    <dbReference type="NCBI Taxonomy" id="84480"/>
    <lineage>
        <taxon>Bacteria</taxon>
        <taxon>Bacillati</taxon>
        <taxon>Actinomycetota</taxon>
        <taxon>Actinomycetes</taxon>
        <taxon>Pseudonocardiales</taxon>
        <taxon>Pseudonocardiaceae</taxon>
        <taxon>Amycolatopsis</taxon>
        <taxon>Amycolatopsis methanolica group</taxon>
    </lineage>
</organism>
<keyword evidence="6" id="KW-1185">Reference proteome</keyword>
<dbReference type="InterPro" id="IPR024516">
    <property type="entry name" value="Mce_C"/>
</dbReference>
<evidence type="ECO:0000259" key="3">
    <source>
        <dbReference type="Pfam" id="PF02470"/>
    </source>
</evidence>
<dbReference type="InterPro" id="IPR005693">
    <property type="entry name" value="Mce"/>
</dbReference>
<reference evidence="5 6" key="1">
    <citation type="submission" date="2018-11" db="EMBL/GenBank/DDBJ databases">
        <title>Sequencing the genomes of 1000 actinobacteria strains.</title>
        <authorList>
            <person name="Klenk H.-P."/>
        </authorList>
    </citation>
    <scope>NUCLEOTIDE SEQUENCE [LARGE SCALE GENOMIC DNA]</scope>
    <source>
        <strain evidence="5 6">DSM 44348</strain>
    </source>
</reference>
<evidence type="ECO:0000313" key="6">
    <source>
        <dbReference type="Proteomes" id="UP000274843"/>
    </source>
</evidence>
<dbReference type="NCBIfam" id="TIGR00996">
    <property type="entry name" value="Mtu_fam_mce"/>
    <property type="match status" value="1"/>
</dbReference>
<proteinExistence type="predicted"/>
<dbReference type="Pfam" id="PF02470">
    <property type="entry name" value="MlaD"/>
    <property type="match status" value="1"/>
</dbReference>
<dbReference type="PRINTS" id="PR01782">
    <property type="entry name" value="MCEVIRFACTOR"/>
</dbReference>
<feature type="compositionally biased region" description="Basic and acidic residues" evidence="1">
    <location>
        <begin position="111"/>
        <end position="128"/>
    </location>
</feature>